<evidence type="ECO:0000313" key="4">
    <source>
        <dbReference type="EMBL" id="ROL53504.1"/>
    </source>
</evidence>
<dbReference type="PANTHER" id="PTHR13589:SF6">
    <property type="entry name" value="CREB-REGULATED TRANSCRIPTION COACTIVATOR 2"/>
    <property type="match status" value="1"/>
</dbReference>
<dbReference type="GO" id="GO:0005634">
    <property type="term" value="C:nucleus"/>
    <property type="evidence" value="ECO:0007669"/>
    <property type="project" value="InterPro"/>
</dbReference>
<sequence>MPLLPCVGRYGERSRVMLRSPVTGRFIISSALMSVVQAQKVRLARTQGPYYGGSLPNVNQIGRNASELQGSFHSPLDSSRSTRHHGLVERVHRDRRFVSPSRPYRRQMDNSHSSAVYLSPPLDPSWRRNWNSNFPWDKSQIFHQLPTAALNRTNSDSALHTSVMNPPAGDPFAGLSLAAQGRQAVISYPVPPIEENGPDDGRLLKPWDSRKLPLLSSRPKSCEVPGITVFPSPDQQGGASHGASVLNTGGSLPDLSSLHFPSPLPTPLDPEEPGYPSLSGGSSTGNLTCTLTQLGINSSSAFHSTGLLPSLQGTLSNPSLQSSLSNPNIRSSLSSHSFTNSLSSASLHSSLSNPSLQSSLSSSPSLRSSLSSQSLQSSLSNSSLQSAASNPSYGGSGSFAPHTPGQGVALDTSKLQMDQRLSQYSFGQQQVQKGPVPAQTGVHTHRPSSQTAQLHQHNMQNLHKTQNFQMQRPNQNQNPGSYGSVDASQPDSQTEQQTGQNRPLPALQQISELDLYNDSMFLNSLLDEPYLNLQLSSRQKQNLSLSQQIGLDSHDLGSGSVKAHGQQGALELLESSEQQMLSHNQCQTYSDGRHTVPNIILTGDSPSGLSKEITHALSGVPGFEMDPFSSDDSLRMDPLALEGLGMLTDGDLMLADPAVEDSFRSDHLK</sequence>
<feature type="region of interest" description="Disordered" evidence="1">
    <location>
        <begin position="426"/>
        <end position="456"/>
    </location>
</feature>
<dbReference type="GO" id="GO:0005737">
    <property type="term" value="C:cytoplasm"/>
    <property type="evidence" value="ECO:0007669"/>
    <property type="project" value="InterPro"/>
</dbReference>
<dbReference type="Pfam" id="PF12885">
    <property type="entry name" value="TORC_M"/>
    <property type="match status" value="1"/>
</dbReference>
<dbReference type="Pfam" id="PF12886">
    <property type="entry name" value="TORC_C"/>
    <property type="match status" value="1"/>
</dbReference>
<dbReference type="GO" id="GO:0008140">
    <property type="term" value="F:cAMP response element binding protein binding"/>
    <property type="evidence" value="ECO:0007669"/>
    <property type="project" value="TreeGrafter"/>
</dbReference>
<feature type="region of interest" description="Disordered" evidence="1">
    <location>
        <begin position="223"/>
        <end position="281"/>
    </location>
</feature>
<evidence type="ECO:0000259" key="3">
    <source>
        <dbReference type="Pfam" id="PF12886"/>
    </source>
</evidence>
<feature type="region of interest" description="Disordered" evidence="1">
    <location>
        <begin position="71"/>
        <end position="116"/>
    </location>
</feature>
<gene>
    <name evidence="4" type="ORF">DPX16_1922</name>
</gene>
<feature type="region of interest" description="Disordered" evidence="1">
    <location>
        <begin position="344"/>
        <end position="369"/>
    </location>
</feature>
<feature type="region of interest" description="Disordered" evidence="1">
    <location>
        <begin position="471"/>
        <end position="505"/>
    </location>
</feature>
<reference evidence="4 5" key="1">
    <citation type="submission" date="2018-10" db="EMBL/GenBank/DDBJ databases">
        <title>Genome assembly for a Yunnan-Guizhou Plateau 3E fish, Anabarilius grahami (Regan), and its evolutionary and genetic applications.</title>
        <authorList>
            <person name="Jiang W."/>
        </authorList>
    </citation>
    <scope>NUCLEOTIDE SEQUENCE [LARGE SCALE GENOMIC DNA]</scope>
    <source>
        <strain evidence="4">AG-KIZ</strain>
        <tissue evidence="4">Muscle</tissue>
    </source>
</reference>
<dbReference type="OrthoDB" id="8947034at2759"/>
<accession>A0A3N0Z5K8</accession>
<dbReference type="PANTHER" id="PTHR13589">
    <property type="entry name" value="CREB-REGULATED TRANSCRIPTION COACTIVATOR"/>
    <property type="match status" value="1"/>
</dbReference>
<feature type="compositionally biased region" description="Polar residues" evidence="1">
    <location>
        <begin position="471"/>
        <end position="501"/>
    </location>
</feature>
<dbReference type="InterPro" id="IPR024785">
    <property type="entry name" value="TORC_C"/>
</dbReference>
<dbReference type="InterPro" id="IPR024786">
    <property type="entry name" value="TORC"/>
</dbReference>
<proteinExistence type="predicted"/>
<organism evidence="4 5">
    <name type="scientific">Anabarilius grahami</name>
    <name type="common">Kanglang fish</name>
    <name type="synonym">Barilius grahami</name>
    <dbReference type="NCBI Taxonomy" id="495550"/>
    <lineage>
        <taxon>Eukaryota</taxon>
        <taxon>Metazoa</taxon>
        <taxon>Chordata</taxon>
        <taxon>Craniata</taxon>
        <taxon>Vertebrata</taxon>
        <taxon>Euteleostomi</taxon>
        <taxon>Actinopterygii</taxon>
        <taxon>Neopterygii</taxon>
        <taxon>Teleostei</taxon>
        <taxon>Ostariophysi</taxon>
        <taxon>Cypriniformes</taxon>
        <taxon>Xenocyprididae</taxon>
        <taxon>Xenocypridinae</taxon>
        <taxon>Xenocypridinae incertae sedis</taxon>
        <taxon>Anabarilius</taxon>
    </lineage>
</organism>
<name>A0A3N0Z5K8_ANAGA</name>
<protein>
    <submittedName>
        <fullName evidence="4">CREB-regulated transcription coactivator 2</fullName>
    </submittedName>
</protein>
<feature type="domain" description="Transducer of regulated CREB activity middle" evidence="2">
    <location>
        <begin position="152"/>
        <end position="299"/>
    </location>
</feature>
<evidence type="ECO:0000259" key="2">
    <source>
        <dbReference type="Pfam" id="PF12885"/>
    </source>
</evidence>
<comment type="caution">
    <text evidence="4">The sequence shown here is derived from an EMBL/GenBank/DDBJ whole genome shotgun (WGS) entry which is preliminary data.</text>
</comment>
<dbReference type="GO" id="GO:0045944">
    <property type="term" value="P:positive regulation of transcription by RNA polymerase II"/>
    <property type="evidence" value="ECO:0007669"/>
    <property type="project" value="TreeGrafter"/>
</dbReference>
<evidence type="ECO:0000256" key="1">
    <source>
        <dbReference type="SAM" id="MobiDB-lite"/>
    </source>
</evidence>
<dbReference type="EMBL" id="RJVU01008467">
    <property type="protein sequence ID" value="ROL53504.1"/>
    <property type="molecule type" value="Genomic_DNA"/>
</dbReference>
<feature type="compositionally biased region" description="Low complexity" evidence="1">
    <location>
        <begin position="381"/>
        <end position="392"/>
    </location>
</feature>
<feature type="region of interest" description="Disordered" evidence="1">
    <location>
        <begin position="381"/>
        <end position="409"/>
    </location>
</feature>
<feature type="compositionally biased region" description="Polar residues" evidence="1">
    <location>
        <begin position="447"/>
        <end position="456"/>
    </location>
</feature>
<feature type="domain" description="Transducer of regulated CREB activity C-terminal" evidence="3">
    <location>
        <begin position="597"/>
        <end position="668"/>
    </location>
</feature>
<keyword evidence="5" id="KW-1185">Reference proteome</keyword>
<dbReference type="AlphaFoldDB" id="A0A3N0Z5K8"/>
<dbReference type="InterPro" id="IPR024784">
    <property type="entry name" value="TORC_M"/>
</dbReference>
<evidence type="ECO:0000313" key="5">
    <source>
        <dbReference type="Proteomes" id="UP000281406"/>
    </source>
</evidence>
<dbReference type="Proteomes" id="UP000281406">
    <property type="component" value="Unassembled WGS sequence"/>
</dbReference>